<dbReference type="Pfam" id="PF18713">
    <property type="entry name" value="DUF5645"/>
    <property type="match status" value="1"/>
</dbReference>
<dbReference type="FunCoup" id="A0A6J0CBU5">
    <property type="interactions" value="2"/>
</dbReference>
<name>A0A6J0CBU5_NEOLC</name>
<evidence type="ECO:0000259" key="1">
    <source>
        <dbReference type="Pfam" id="PF08445"/>
    </source>
</evidence>
<accession>A0A6J0CBU5</accession>
<gene>
    <name evidence="4" type="primary">LOC107227298</name>
</gene>
<feature type="domain" description="GCN5-related N-acetyltransferase Rv2170-like" evidence="1">
    <location>
        <begin position="234"/>
        <end position="319"/>
    </location>
</feature>
<dbReference type="InParanoid" id="A0A6J0CBU5"/>
<dbReference type="InterPro" id="IPR013653">
    <property type="entry name" value="GCN5-like_dom"/>
</dbReference>
<dbReference type="GO" id="GO:0016747">
    <property type="term" value="F:acyltransferase activity, transferring groups other than amino-acyl groups"/>
    <property type="evidence" value="ECO:0007669"/>
    <property type="project" value="InterPro"/>
</dbReference>
<protein>
    <submittedName>
        <fullName evidence="4">Uncharacterized protein LOC107227298 isoform X1</fullName>
    </submittedName>
</protein>
<sequence>MLYSGLDDAIRSTVQYKTGAIERSLLQIMPPTVDLSSDILQPVPLEEWPSLQSLLKSNWPTYSMYYYWIQNATKWRKLNPDFPLEIYSPNGKYNEDATFVGISSYAMSSVVIFTKELSGKRLHEALVKTKRFNYSKAVTFSGVHEYIQPILFSALATLRTNEGIEIELEVPGCFRIKSAEDCANVEIKVPEECYLADLDTSHLPLMNAVWPHRDKENPENSIKFLEPMVTLNKSVGLFLKEGDILVSWALHSDWHGLGTVQTLDRYRRRGYATVVINALAKQLGNQGISPILSVVTGNSPSENMFTSLNWKPTHSSIWVSTKKCSPSVN</sequence>
<evidence type="ECO:0000313" key="3">
    <source>
        <dbReference type="Proteomes" id="UP000829291"/>
    </source>
</evidence>
<dbReference type="GeneID" id="107227298"/>
<dbReference type="InterPro" id="IPR016181">
    <property type="entry name" value="Acyl_CoA_acyltransferase"/>
</dbReference>
<dbReference type="KEGG" id="nlo:107227298"/>
<dbReference type="AlphaFoldDB" id="A0A6J0CBU5"/>
<dbReference type="RefSeq" id="XP_015523890.1">
    <property type="nucleotide sequence ID" value="XM_015668404.2"/>
</dbReference>
<dbReference type="PANTHER" id="PTHR20958">
    <property type="entry name" value="GLYCINE N-ACYLTRANSFERASE-LIKE PROTEIN"/>
    <property type="match status" value="1"/>
</dbReference>
<reference evidence="4" key="1">
    <citation type="submission" date="2025-08" db="UniProtKB">
        <authorList>
            <consortium name="RefSeq"/>
        </authorList>
    </citation>
    <scope>IDENTIFICATION</scope>
    <source>
        <tissue evidence="4">Thorax and Abdomen</tissue>
    </source>
</reference>
<feature type="domain" description="DUF5645" evidence="2">
    <location>
        <begin position="39"/>
        <end position="150"/>
    </location>
</feature>
<dbReference type="SUPFAM" id="SSF55729">
    <property type="entry name" value="Acyl-CoA N-acyltransferases (Nat)"/>
    <property type="match status" value="1"/>
</dbReference>
<dbReference type="OrthoDB" id="61870at2759"/>
<keyword evidence="3" id="KW-1185">Reference proteome</keyword>
<dbReference type="Gene3D" id="3.40.630.30">
    <property type="match status" value="2"/>
</dbReference>
<proteinExistence type="predicted"/>
<dbReference type="InterPro" id="IPR041506">
    <property type="entry name" value="DUF5645"/>
</dbReference>
<dbReference type="Pfam" id="PF08445">
    <property type="entry name" value="FR47"/>
    <property type="match status" value="1"/>
</dbReference>
<dbReference type="InterPro" id="IPR053225">
    <property type="entry name" value="Acyl-CoA_N-acyltransferase"/>
</dbReference>
<evidence type="ECO:0000259" key="2">
    <source>
        <dbReference type="Pfam" id="PF18713"/>
    </source>
</evidence>
<dbReference type="PANTHER" id="PTHR20958:SF10">
    <property type="entry name" value="GH05617P-RELATED"/>
    <property type="match status" value="1"/>
</dbReference>
<evidence type="ECO:0000313" key="4">
    <source>
        <dbReference type="RefSeq" id="XP_015523890.1"/>
    </source>
</evidence>
<dbReference type="Proteomes" id="UP000829291">
    <property type="component" value="Chromosome 5"/>
</dbReference>
<organism evidence="4">
    <name type="scientific">Neodiprion lecontei</name>
    <name type="common">Redheaded pine sawfly</name>
    <dbReference type="NCBI Taxonomy" id="441921"/>
    <lineage>
        <taxon>Eukaryota</taxon>
        <taxon>Metazoa</taxon>
        <taxon>Ecdysozoa</taxon>
        <taxon>Arthropoda</taxon>
        <taxon>Hexapoda</taxon>
        <taxon>Insecta</taxon>
        <taxon>Pterygota</taxon>
        <taxon>Neoptera</taxon>
        <taxon>Endopterygota</taxon>
        <taxon>Hymenoptera</taxon>
        <taxon>Tenthredinoidea</taxon>
        <taxon>Diprionidae</taxon>
        <taxon>Diprioninae</taxon>
        <taxon>Neodiprion</taxon>
    </lineage>
</organism>